<feature type="transmembrane region" description="Helical" evidence="15">
    <location>
        <begin position="6"/>
        <end position="27"/>
    </location>
</feature>
<dbReference type="GO" id="GO:0005524">
    <property type="term" value="F:ATP binding"/>
    <property type="evidence" value="ECO:0007669"/>
    <property type="project" value="UniProtKB-KW"/>
</dbReference>
<feature type="domain" description="Histidine kinase" evidence="16">
    <location>
        <begin position="241"/>
        <end position="450"/>
    </location>
</feature>
<keyword evidence="5" id="KW-0597">Phosphoprotein</keyword>
<dbReference type="GO" id="GO:0000155">
    <property type="term" value="F:phosphorelay sensor kinase activity"/>
    <property type="evidence" value="ECO:0007669"/>
    <property type="project" value="InterPro"/>
</dbReference>
<dbReference type="KEGG" id="halc:EY643_08660"/>
<evidence type="ECO:0000259" key="17">
    <source>
        <dbReference type="PROSITE" id="PS50885"/>
    </source>
</evidence>
<organism evidence="18 19">
    <name type="scientific">Halioglobus maricola</name>
    <dbReference type="NCBI Taxonomy" id="2601894"/>
    <lineage>
        <taxon>Bacteria</taxon>
        <taxon>Pseudomonadati</taxon>
        <taxon>Pseudomonadota</taxon>
        <taxon>Gammaproteobacteria</taxon>
        <taxon>Cellvibrionales</taxon>
        <taxon>Halieaceae</taxon>
        <taxon>Halioglobus</taxon>
    </lineage>
</organism>
<dbReference type="SMART" id="SM00387">
    <property type="entry name" value="HATPase_c"/>
    <property type="match status" value="1"/>
</dbReference>
<dbReference type="CDD" id="cd00082">
    <property type="entry name" value="HisKA"/>
    <property type="match status" value="1"/>
</dbReference>
<evidence type="ECO:0000256" key="4">
    <source>
        <dbReference type="ARBA" id="ARBA00022475"/>
    </source>
</evidence>
<dbReference type="AlphaFoldDB" id="A0A5P9NJ14"/>
<dbReference type="EC" id="2.7.13.3" evidence="3"/>
<dbReference type="PROSITE" id="PS50885">
    <property type="entry name" value="HAMP"/>
    <property type="match status" value="1"/>
</dbReference>
<feature type="domain" description="HAMP" evidence="17">
    <location>
        <begin position="179"/>
        <end position="233"/>
    </location>
</feature>
<dbReference type="Pfam" id="PF00672">
    <property type="entry name" value="HAMP"/>
    <property type="match status" value="1"/>
</dbReference>
<accession>A0A5P9NJ14</accession>
<evidence type="ECO:0000256" key="12">
    <source>
        <dbReference type="ARBA" id="ARBA00023012"/>
    </source>
</evidence>
<keyword evidence="14" id="KW-0175">Coiled coil</keyword>
<dbReference type="InterPro" id="IPR004358">
    <property type="entry name" value="Sig_transdc_His_kin-like_C"/>
</dbReference>
<dbReference type="FunFam" id="3.30.565.10:FF:000006">
    <property type="entry name" value="Sensor histidine kinase WalK"/>
    <property type="match status" value="1"/>
</dbReference>
<feature type="coiled-coil region" evidence="14">
    <location>
        <begin position="267"/>
        <end position="298"/>
    </location>
</feature>
<evidence type="ECO:0000256" key="5">
    <source>
        <dbReference type="ARBA" id="ARBA00022553"/>
    </source>
</evidence>
<dbReference type="InterPro" id="IPR036097">
    <property type="entry name" value="HisK_dim/P_sf"/>
</dbReference>
<evidence type="ECO:0000256" key="11">
    <source>
        <dbReference type="ARBA" id="ARBA00022989"/>
    </source>
</evidence>
<dbReference type="PANTHER" id="PTHR45528">
    <property type="entry name" value="SENSOR HISTIDINE KINASE CPXA"/>
    <property type="match status" value="1"/>
</dbReference>
<keyword evidence="12" id="KW-0902">Two-component regulatory system</keyword>
<dbReference type="InterPro" id="IPR003660">
    <property type="entry name" value="HAMP_dom"/>
</dbReference>
<keyword evidence="19" id="KW-1185">Reference proteome</keyword>
<evidence type="ECO:0000256" key="2">
    <source>
        <dbReference type="ARBA" id="ARBA00004651"/>
    </source>
</evidence>
<dbReference type="SUPFAM" id="SSF158472">
    <property type="entry name" value="HAMP domain-like"/>
    <property type="match status" value="1"/>
</dbReference>
<protein>
    <recommendedName>
        <fullName evidence="3">histidine kinase</fullName>
        <ecNumber evidence="3">2.7.13.3</ecNumber>
    </recommendedName>
</protein>
<keyword evidence="9" id="KW-0418">Kinase</keyword>
<dbReference type="Gene3D" id="1.10.287.130">
    <property type="match status" value="1"/>
</dbReference>
<dbReference type="SMART" id="SM00388">
    <property type="entry name" value="HisKA"/>
    <property type="match status" value="1"/>
</dbReference>
<keyword evidence="10" id="KW-0067">ATP-binding</keyword>
<dbReference type="SMART" id="SM00304">
    <property type="entry name" value="HAMP"/>
    <property type="match status" value="1"/>
</dbReference>
<comment type="catalytic activity">
    <reaction evidence="1">
        <text>ATP + protein L-histidine = ADP + protein N-phospho-L-histidine.</text>
        <dbReference type="EC" id="2.7.13.3"/>
    </reaction>
</comment>
<dbReference type="Gene3D" id="6.10.340.10">
    <property type="match status" value="1"/>
</dbReference>
<keyword evidence="4" id="KW-1003">Cell membrane</keyword>
<dbReference type="Pfam" id="PF18225">
    <property type="entry name" value="AbfS_sensor"/>
    <property type="match status" value="1"/>
</dbReference>
<dbReference type="InterPro" id="IPR050398">
    <property type="entry name" value="HssS/ArlS-like"/>
</dbReference>
<keyword evidence="7 15" id="KW-0812">Transmembrane</keyword>
<keyword evidence="6" id="KW-0808">Transferase</keyword>
<evidence type="ECO:0000256" key="15">
    <source>
        <dbReference type="SAM" id="Phobius"/>
    </source>
</evidence>
<evidence type="ECO:0000256" key="6">
    <source>
        <dbReference type="ARBA" id="ARBA00022679"/>
    </source>
</evidence>
<keyword evidence="13 15" id="KW-0472">Membrane</keyword>
<dbReference type="GO" id="GO:0005886">
    <property type="term" value="C:plasma membrane"/>
    <property type="evidence" value="ECO:0007669"/>
    <property type="project" value="UniProtKB-SubCell"/>
</dbReference>
<dbReference type="PRINTS" id="PR00344">
    <property type="entry name" value="BCTRLSENSOR"/>
</dbReference>
<evidence type="ECO:0000256" key="9">
    <source>
        <dbReference type="ARBA" id="ARBA00022777"/>
    </source>
</evidence>
<evidence type="ECO:0000256" key="7">
    <source>
        <dbReference type="ARBA" id="ARBA00022692"/>
    </source>
</evidence>
<comment type="subcellular location">
    <subcellularLocation>
        <location evidence="2">Cell membrane</location>
        <topology evidence="2">Multi-pass membrane protein</topology>
    </subcellularLocation>
</comment>
<evidence type="ECO:0000313" key="19">
    <source>
        <dbReference type="Proteomes" id="UP000326287"/>
    </source>
</evidence>
<dbReference type="InterPro" id="IPR005467">
    <property type="entry name" value="His_kinase_dom"/>
</dbReference>
<dbReference type="OrthoDB" id="9804645at2"/>
<keyword evidence="8" id="KW-0547">Nucleotide-binding</keyword>
<dbReference type="Pfam" id="PF02518">
    <property type="entry name" value="HATPase_c"/>
    <property type="match status" value="1"/>
</dbReference>
<evidence type="ECO:0000256" key="14">
    <source>
        <dbReference type="SAM" id="Coils"/>
    </source>
</evidence>
<reference evidence="18 19" key="1">
    <citation type="submission" date="2019-02" db="EMBL/GenBank/DDBJ databases">
        <authorList>
            <person name="Li S.-H."/>
        </authorList>
    </citation>
    <scope>NUCLEOTIDE SEQUENCE [LARGE SCALE GENOMIC DNA]</scope>
    <source>
        <strain evidence="18 19">IMCC14385</strain>
    </source>
</reference>
<dbReference type="Proteomes" id="UP000326287">
    <property type="component" value="Chromosome"/>
</dbReference>
<name>A0A5P9NJ14_9GAMM</name>
<evidence type="ECO:0000256" key="8">
    <source>
        <dbReference type="ARBA" id="ARBA00022741"/>
    </source>
</evidence>
<dbReference type="SUPFAM" id="SSF47384">
    <property type="entry name" value="Homodimeric domain of signal transducing histidine kinase"/>
    <property type="match status" value="1"/>
</dbReference>
<keyword evidence="11 15" id="KW-1133">Transmembrane helix</keyword>
<evidence type="ECO:0000256" key="3">
    <source>
        <dbReference type="ARBA" id="ARBA00012438"/>
    </source>
</evidence>
<evidence type="ECO:0000259" key="16">
    <source>
        <dbReference type="PROSITE" id="PS50109"/>
    </source>
</evidence>
<dbReference type="Gene3D" id="3.30.565.10">
    <property type="entry name" value="Histidine kinase-like ATPase, C-terminal domain"/>
    <property type="match status" value="1"/>
</dbReference>
<sequence>MRSGIFLKIFLGFWLATIAIVGSSMLVNQYFDDQPRQEHPDSDGDRRPPPRFVLNLLYQIQHQSPEEVAEFVATLESEHNLQVYLLKRGEGEILGKAVPPAVAEVADRLSHRRGRAYLRQGDKRYFAHRVRDSQQGNLRVVLEFQADRRGFINALIEHLWLRILLALLVSGLVCYGLSRFMTRRLAQLQQAANRIAGGDLEARLDVRDKGGDETDQLARDFNSMAGQLQARMEAQRQLLSDISHELRSPLARLRVALALAQDAPDQGARYLERMERETERLEELIQQLLSAHQEQRELDSHIDLVGLLKNLCQDASFEGKAEGTTARLDTGLEQAVVASTGDLLHRCFENILRNGLRHTAPGSVVTAGILRIDHQYRIEIEDRGPGLPETELNRIFDEFYRVDTARSREDGGHGLGLSIARRAIELHGGTIRAENTGSGLRVTVSLPMSN</sequence>
<dbReference type="InterPro" id="IPR041124">
    <property type="entry name" value="AbfS_sensor"/>
</dbReference>
<dbReference type="InterPro" id="IPR003594">
    <property type="entry name" value="HATPase_dom"/>
</dbReference>
<evidence type="ECO:0000256" key="10">
    <source>
        <dbReference type="ARBA" id="ARBA00022840"/>
    </source>
</evidence>
<dbReference type="EMBL" id="CP036422">
    <property type="protein sequence ID" value="QFU75722.1"/>
    <property type="molecule type" value="Genomic_DNA"/>
</dbReference>
<proteinExistence type="predicted"/>
<dbReference type="CDD" id="cd06225">
    <property type="entry name" value="HAMP"/>
    <property type="match status" value="1"/>
</dbReference>
<evidence type="ECO:0000313" key="18">
    <source>
        <dbReference type="EMBL" id="QFU75722.1"/>
    </source>
</evidence>
<dbReference type="PANTHER" id="PTHR45528:SF1">
    <property type="entry name" value="SENSOR HISTIDINE KINASE CPXA"/>
    <property type="match status" value="1"/>
</dbReference>
<dbReference type="Pfam" id="PF00512">
    <property type="entry name" value="HisKA"/>
    <property type="match status" value="1"/>
</dbReference>
<feature type="transmembrane region" description="Helical" evidence="15">
    <location>
        <begin position="159"/>
        <end position="178"/>
    </location>
</feature>
<dbReference type="RefSeq" id="WP_152661829.1">
    <property type="nucleotide sequence ID" value="NZ_CP036422.1"/>
</dbReference>
<evidence type="ECO:0000256" key="1">
    <source>
        <dbReference type="ARBA" id="ARBA00000085"/>
    </source>
</evidence>
<evidence type="ECO:0000256" key="13">
    <source>
        <dbReference type="ARBA" id="ARBA00023136"/>
    </source>
</evidence>
<dbReference type="SUPFAM" id="SSF55874">
    <property type="entry name" value="ATPase domain of HSP90 chaperone/DNA topoisomerase II/histidine kinase"/>
    <property type="match status" value="1"/>
</dbReference>
<dbReference type="InterPro" id="IPR036890">
    <property type="entry name" value="HATPase_C_sf"/>
</dbReference>
<dbReference type="InterPro" id="IPR003661">
    <property type="entry name" value="HisK_dim/P_dom"/>
</dbReference>
<gene>
    <name evidence="18" type="ORF">EY643_08660</name>
</gene>
<dbReference type="PROSITE" id="PS50109">
    <property type="entry name" value="HIS_KIN"/>
    <property type="match status" value="1"/>
</dbReference>